<dbReference type="AlphaFoldDB" id="A0A7S7NS03"/>
<dbReference type="RefSeq" id="WP_194450433.1">
    <property type="nucleotide sequence ID" value="NZ_CP063849.1"/>
</dbReference>
<dbReference type="SUPFAM" id="SSF103032">
    <property type="entry name" value="Hypothetical protein YwqG"/>
    <property type="match status" value="1"/>
</dbReference>
<dbReference type="InterPro" id="IPR015315">
    <property type="entry name" value="DUF1963"/>
</dbReference>
<dbReference type="Proteomes" id="UP000593892">
    <property type="component" value="Chromosome"/>
</dbReference>
<evidence type="ECO:0000256" key="1">
    <source>
        <dbReference type="SAM" id="MobiDB-lite"/>
    </source>
</evidence>
<evidence type="ECO:0000313" key="3">
    <source>
        <dbReference type="Proteomes" id="UP000593892"/>
    </source>
</evidence>
<proteinExistence type="predicted"/>
<dbReference type="InterPro" id="IPR035948">
    <property type="entry name" value="YwqG-like_sf"/>
</dbReference>
<dbReference type="Pfam" id="PF09234">
    <property type="entry name" value="DUF1963"/>
    <property type="match status" value="1"/>
</dbReference>
<keyword evidence="3" id="KW-1185">Reference proteome</keyword>
<dbReference type="KEGG" id="pfer:IRI77_02060"/>
<organism evidence="2 3">
    <name type="scientific">Paludibaculum fermentans</name>
    <dbReference type="NCBI Taxonomy" id="1473598"/>
    <lineage>
        <taxon>Bacteria</taxon>
        <taxon>Pseudomonadati</taxon>
        <taxon>Acidobacteriota</taxon>
        <taxon>Terriglobia</taxon>
        <taxon>Bryobacterales</taxon>
        <taxon>Bryobacteraceae</taxon>
        <taxon>Paludibaculum</taxon>
    </lineage>
</organism>
<gene>
    <name evidence="2" type="ORF">IRI77_02060</name>
</gene>
<evidence type="ECO:0000313" key="2">
    <source>
        <dbReference type="EMBL" id="QOY88771.1"/>
    </source>
</evidence>
<sequence>MSDSIDQLHADYKSNTSRDRDQQLVARLRSTPGLAAELIQRLLLDLPNLPGILPAALLGLQLDQFDPLARTAASTLRQDPCHAAAQDFIAHASLQALPPLRPHLQELFYVQPNWTTYYSMWPWRQTGVTEFEFLKRHLGTGMTFWDGGSSRTTQRAALEALFETREPEVLEFLEDRLPREDFHLHARDIGMEKSAEGYRKLHSEQTFHLSFPSSYIDGSALAARWLPMAGLEYHGLCLPQDHIFGGEGTGECRRCHQRLVNLLTLTPVPPGLGVTGLDQLSLQVCFSCLDLGVLFYEHDNHGSTRESALTVREGVGRVENCGSLRQTPVGLIRTPERWKWQDWALSNSRENLNRLGGHPAWIQNAEYPACPQCRQTMIHLLQLDSDLPMENGSEWWWGSGGCGYVSWCDQCKISAVQCQFT</sequence>
<name>A0A7S7NS03_PALFE</name>
<dbReference type="EMBL" id="CP063849">
    <property type="protein sequence ID" value="QOY88771.1"/>
    <property type="molecule type" value="Genomic_DNA"/>
</dbReference>
<protein>
    <submittedName>
        <fullName evidence="2">DUF1963 domain-containing protein</fullName>
    </submittedName>
</protein>
<accession>A0A7S7NS03</accession>
<dbReference type="Gene3D" id="2.30.320.10">
    <property type="entry name" value="YwqG-like"/>
    <property type="match status" value="1"/>
</dbReference>
<reference evidence="2 3" key="1">
    <citation type="submission" date="2020-10" db="EMBL/GenBank/DDBJ databases">
        <title>Complete genome sequence of Paludibaculum fermentans P105T, a facultatively anaerobic acidobacterium capable of dissimilatory Fe(III) reduction.</title>
        <authorList>
            <person name="Dedysh S.N."/>
            <person name="Beletsky A.V."/>
            <person name="Kulichevskaya I.S."/>
            <person name="Mardanov A.V."/>
            <person name="Ravin N.V."/>
        </authorList>
    </citation>
    <scope>NUCLEOTIDE SEQUENCE [LARGE SCALE GENOMIC DNA]</scope>
    <source>
        <strain evidence="2 3">P105</strain>
    </source>
</reference>
<feature type="region of interest" description="Disordered" evidence="1">
    <location>
        <begin position="1"/>
        <end position="20"/>
    </location>
</feature>